<protein>
    <submittedName>
        <fullName evidence="6">Putative MFS family arabinose efflux permease</fullName>
    </submittedName>
</protein>
<evidence type="ECO:0000256" key="4">
    <source>
        <dbReference type="SAM" id="Phobius"/>
    </source>
</evidence>
<dbReference type="Gene3D" id="1.20.1250.20">
    <property type="entry name" value="MFS general substrate transporter like domains"/>
    <property type="match status" value="2"/>
</dbReference>
<gene>
    <name evidence="6" type="ORF">C8N44_102160</name>
</gene>
<feature type="transmembrane region" description="Helical" evidence="4">
    <location>
        <begin position="263"/>
        <end position="285"/>
    </location>
</feature>
<dbReference type="InterPro" id="IPR020846">
    <property type="entry name" value="MFS_dom"/>
</dbReference>
<feature type="transmembrane region" description="Helical" evidence="4">
    <location>
        <begin position="130"/>
        <end position="149"/>
    </location>
</feature>
<proteinExistence type="predicted"/>
<dbReference type="Pfam" id="PF07690">
    <property type="entry name" value="MFS_1"/>
    <property type="match status" value="1"/>
</dbReference>
<dbReference type="OrthoDB" id="9810614at2"/>
<keyword evidence="1 4" id="KW-0812">Transmembrane</keyword>
<accession>A0A2T6B7T0</accession>
<evidence type="ECO:0000256" key="3">
    <source>
        <dbReference type="ARBA" id="ARBA00023136"/>
    </source>
</evidence>
<dbReference type="AlphaFoldDB" id="A0A2T6B7T0"/>
<feature type="transmembrane region" description="Helical" evidence="4">
    <location>
        <begin position="194"/>
        <end position="216"/>
    </location>
</feature>
<dbReference type="RefSeq" id="WP_107974586.1">
    <property type="nucleotide sequence ID" value="NZ_BMEZ01000002.1"/>
</dbReference>
<dbReference type="InterPro" id="IPR047200">
    <property type="entry name" value="MFS_YcaD-like"/>
</dbReference>
<name>A0A2T6B7T0_9RHOB</name>
<dbReference type="CDD" id="cd17477">
    <property type="entry name" value="MFS_YcaD_like"/>
    <property type="match status" value="1"/>
</dbReference>
<keyword evidence="7" id="KW-1185">Reference proteome</keyword>
<organism evidence="6 7">
    <name type="scientific">Allosediminivita pacifica</name>
    <dbReference type="NCBI Taxonomy" id="1267769"/>
    <lineage>
        <taxon>Bacteria</taxon>
        <taxon>Pseudomonadati</taxon>
        <taxon>Pseudomonadota</taxon>
        <taxon>Alphaproteobacteria</taxon>
        <taxon>Rhodobacterales</taxon>
        <taxon>Paracoccaceae</taxon>
        <taxon>Allosediminivita</taxon>
    </lineage>
</organism>
<feature type="transmembrane region" description="Helical" evidence="4">
    <location>
        <begin position="291"/>
        <end position="312"/>
    </location>
</feature>
<dbReference type="InterPro" id="IPR011701">
    <property type="entry name" value="MFS"/>
</dbReference>
<feature type="transmembrane region" description="Helical" evidence="4">
    <location>
        <begin position="72"/>
        <end position="90"/>
    </location>
</feature>
<keyword evidence="3 4" id="KW-0472">Membrane</keyword>
<dbReference type="SUPFAM" id="SSF103473">
    <property type="entry name" value="MFS general substrate transporter"/>
    <property type="match status" value="1"/>
</dbReference>
<evidence type="ECO:0000313" key="6">
    <source>
        <dbReference type="EMBL" id="PTX52115.1"/>
    </source>
</evidence>
<reference evidence="6 7" key="1">
    <citation type="submission" date="2018-04" db="EMBL/GenBank/DDBJ databases">
        <title>Genomic Encyclopedia of Archaeal and Bacterial Type Strains, Phase II (KMG-II): from individual species to whole genera.</title>
        <authorList>
            <person name="Goeker M."/>
        </authorList>
    </citation>
    <scope>NUCLEOTIDE SEQUENCE [LARGE SCALE GENOMIC DNA]</scope>
    <source>
        <strain evidence="6 7">DSM 29329</strain>
    </source>
</reference>
<feature type="transmembrane region" description="Helical" evidence="4">
    <location>
        <begin position="38"/>
        <end position="60"/>
    </location>
</feature>
<feature type="transmembrane region" description="Helical" evidence="4">
    <location>
        <begin position="236"/>
        <end position="256"/>
    </location>
</feature>
<evidence type="ECO:0000256" key="2">
    <source>
        <dbReference type="ARBA" id="ARBA00022989"/>
    </source>
</evidence>
<dbReference type="PANTHER" id="PTHR23521:SF3">
    <property type="entry name" value="MFS TRANSPORTER"/>
    <property type="match status" value="1"/>
</dbReference>
<feature type="transmembrane region" description="Helical" evidence="4">
    <location>
        <begin position="96"/>
        <end position="118"/>
    </location>
</feature>
<keyword evidence="2 4" id="KW-1133">Transmembrane helix</keyword>
<dbReference type="PROSITE" id="PS50850">
    <property type="entry name" value="MFS"/>
    <property type="match status" value="1"/>
</dbReference>
<evidence type="ECO:0000313" key="7">
    <source>
        <dbReference type="Proteomes" id="UP000244069"/>
    </source>
</evidence>
<dbReference type="GO" id="GO:0005886">
    <property type="term" value="C:plasma membrane"/>
    <property type="evidence" value="ECO:0007669"/>
    <property type="project" value="TreeGrafter"/>
</dbReference>
<feature type="domain" description="Major facilitator superfamily (MFS) profile" evidence="5">
    <location>
        <begin position="198"/>
        <end position="408"/>
    </location>
</feature>
<dbReference type="PANTHER" id="PTHR23521">
    <property type="entry name" value="TRANSPORTER MFS SUPERFAMILY"/>
    <property type="match status" value="1"/>
</dbReference>
<evidence type="ECO:0000256" key="1">
    <source>
        <dbReference type="ARBA" id="ARBA00022692"/>
    </source>
</evidence>
<dbReference type="EMBL" id="QBKN01000002">
    <property type="protein sequence ID" value="PTX52115.1"/>
    <property type="molecule type" value="Genomic_DNA"/>
</dbReference>
<dbReference type="InterPro" id="IPR036259">
    <property type="entry name" value="MFS_trans_sf"/>
</dbReference>
<sequence>MHMPISFAALILSVVFLQLSSGASVPLDALSGLQLGFSTGQIGLLGSAHYVGFFVGCWWAPRLMGSVGHSRAFAAFTALGAMGLLAHMMVTDPYAWAMFRMATGLCIAGCYTVIEAWVQAGVTNETRGRVLGGYRVADLGASLTAQLMIGILPPAAYFSYNTLALLCCAALLPLTLTRASPPVTTETPRLEPRLAWTISPLAVVGMLVAALSGAAFRMVGPVYASAQGLGAGQTALFLASYVAGGALAQLPVGWLADRFDRRHVLIGLSAAAIVSSLATVMAGTLGATGTFLMAGIFGLTTYPIFSVGAAHAHDYARSDQRVSLSAALMFWFAVGAITAPWLASLLIARFGPGALFVLIAAGHAGLILYSLLRMRRRPAETRTPYLYLPRTSFQVGRLLARFRDPEGR</sequence>
<feature type="transmembrane region" description="Helical" evidence="4">
    <location>
        <begin position="155"/>
        <end position="174"/>
    </location>
</feature>
<feature type="transmembrane region" description="Helical" evidence="4">
    <location>
        <begin position="353"/>
        <end position="372"/>
    </location>
</feature>
<dbReference type="Proteomes" id="UP000244069">
    <property type="component" value="Unassembled WGS sequence"/>
</dbReference>
<comment type="caution">
    <text evidence="6">The sequence shown here is derived from an EMBL/GenBank/DDBJ whole genome shotgun (WGS) entry which is preliminary data.</text>
</comment>
<dbReference type="GO" id="GO:0022857">
    <property type="term" value="F:transmembrane transporter activity"/>
    <property type="evidence" value="ECO:0007669"/>
    <property type="project" value="InterPro"/>
</dbReference>
<evidence type="ECO:0000259" key="5">
    <source>
        <dbReference type="PROSITE" id="PS50850"/>
    </source>
</evidence>
<feature type="transmembrane region" description="Helical" evidence="4">
    <location>
        <begin position="324"/>
        <end position="347"/>
    </location>
</feature>